<protein>
    <submittedName>
        <fullName evidence="1">Uncharacterized protein</fullName>
    </submittedName>
</protein>
<comment type="caution">
    <text evidence="1">The sequence shown here is derived from an EMBL/GenBank/DDBJ whole genome shotgun (WGS) entry which is preliminary data.</text>
</comment>
<evidence type="ECO:0000313" key="1">
    <source>
        <dbReference type="EMBL" id="TPX44813.1"/>
    </source>
</evidence>
<sequence length="361" mass="41016">MEALYTKKLEVFDPKDPDCVYNDWKQAIIMGMGTIPDLDIHVMESSPKMDPKYSDETTAQYNQKISKFKANIKAAAVYVRDRVTKDVKDRLAFDWTAHKMMEYLDANYGMTIGISLLTVWDEFYQTSLSDVDDPVFVCTKIEKAKAKMEVILKTKNITTVEQILSVMIERIVSKDDITTISGVDDIRNQMVNVKSFNDTSLSSPGQIEYAMQATAATHRSPTNRNLNDRNMVSNKVQLCTRCWQVGPRNEKCTNTKVPLGYPGLTGEEQNQYWGQISPRICFKCWMPGHSMLKCYNKSRPFPGINASEANMQHARAVHIVDLFGHWTTSGVSFAPEKTHGQEESRDSIGGLKTRDKFTEFL</sequence>
<dbReference type="VEuPathDB" id="FungiDB:SeMB42_g03516"/>
<proteinExistence type="predicted"/>
<accession>A0A507D055</accession>
<dbReference type="Proteomes" id="UP000320475">
    <property type="component" value="Unassembled WGS sequence"/>
</dbReference>
<name>A0A507D055_9FUNG</name>
<dbReference type="AlphaFoldDB" id="A0A507D055"/>
<gene>
    <name evidence="1" type="ORF">SeLEV6574_g04276</name>
</gene>
<reference evidence="1 2" key="1">
    <citation type="journal article" date="2019" name="Sci. Rep.">
        <title>Comparative genomics of chytrid fungi reveal insights into the obligate biotrophic and pathogenic lifestyle of Synchytrium endobioticum.</title>
        <authorList>
            <person name="van de Vossenberg B.T.L.H."/>
            <person name="Warris S."/>
            <person name="Nguyen H.D.T."/>
            <person name="van Gent-Pelzer M.P.E."/>
            <person name="Joly D.L."/>
            <person name="van de Geest H.C."/>
            <person name="Bonants P.J.M."/>
            <person name="Smith D.S."/>
            <person name="Levesque C.A."/>
            <person name="van der Lee T.A.J."/>
        </authorList>
    </citation>
    <scope>NUCLEOTIDE SEQUENCE [LARGE SCALE GENOMIC DNA]</scope>
    <source>
        <strain evidence="1 2">LEV6574</strain>
    </source>
</reference>
<dbReference type="EMBL" id="QEAM01000167">
    <property type="protein sequence ID" value="TPX44813.1"/>
    <property type="molecule type" value="Genomic_DNA"/>
</dbReference>
<organism evidence="1 2">
    <name type="scientific">Synchytrium endobioticum</name>
    <dbReference type="NCBI Taxonomy" id="286115"/>
    <lineage>
        <taxon>Eukaryota</taxon>
        <taxon>Fungi</taxon>
        <taxon>Fungi incertae sedis</taxon>
        <taxon>Chytridiomycota</taxon>
        <taxon>Chytridiomycota incertae sedis</taxon>
        <taxon>Chytridiomycetes</taxon>
        <taxon>Synchytriales</taxon>
        <taxon>Synchytriaceae</taxon>
        <taxon>Synchytrium</taxon>
    </lineage>
</organism>
<evidence type="ECO:0000313" key="2">
    <source>
        <dbReference type="Proteomes" id="UP000320475"/>
    </source>
</evidence>